<keyword evidence="5" id="KW-0645">Protease</keyword>
<feature type="transmembrane region" description="Helical" evidence="13">
    <location>
        <begin position="95"/>
        <end position="117"/>
    </location>
</feature>
<evidence type="ECO:0000256" key="3">
    <source>
        <dbReference type="ARBA" id="ARBA00007931"/>
    </source>
</evidence>
<comment type="similarity">
    <text evidence="3">Belongs to the peptidase M50B family.</text>
</comment>
<dbReference type="PANTHER" id="PTHR35864">
    <property type="entry name" value="ZINC METALLOPROTEASE MJ0611-RELATED"/>
    <property type="match status" value="1"/>
</dbReference>
<protein>
    <submittedName>
        <fullName evidence="14">Peptidase M50</fullName>
    </submittedName>
</protein>
<gene>
    <name evidence="14" type="ORF">Cflav_PD0887</name>
</gene>
<keyword evidence="7" id="KW-0479">Metal-binding</keyword>
<organism evidence="14 15">
    <name type="scientific">Pedosphaera parvula (strain Ellin514)</name>
    <dbReference type="NCBI Taxonomy" id="320771"/>
    <lineage>
        <taxon>Bacteria</taxon>
        <taxon>Pseudomonadati</taxon>
        <taxon>Verrucomicrobiota</taxon>
        <taxon>Pedosphaerae</taxon>
        <taxon>Pedosphaerales</taxon>
        <taxon>Pedosphaeraceae</taxon>
        <taxon>Pedosphaera</taxon>
    </lineage>
</organism>
<dbReference type="InterPro" id="IPR044537">
    <property type="entry name" value="Rip2-like"/>
</dbReference>
<evidence type="ECO:0000256" key="1">
    <source>
        <dbReference type="ARBA" id="ARBA00001947"/>
    </source>
</evidence>
<dbReference type="STRING" id="320771.Cflav_PD0887"/>
<dbReference type="EMBL" id="ABOX02000057">
    <property type="protein sequence ID" value="EEF57787.1"/>
    <property type="molecule type" value="Genomic_DNA"/>
</dbReference>
<keyword evidence="8" id="KW-0378">Hydrolase</keyword>
<evidence type="ECO:0000256" key="13">
    <source>
        <dbReference type="SAM" id="Phobius"/>
    </source>
</evidence>
<evidence type="ECO:0000256" key="12">
    <source>
        <dbReference type="ARBA" id="ARBA00023136"/>
    </source>
</evidence>
<name>B9XQT0_PEDPL</name>
<dbReference type="GO" id="GO:0005886">
    <property type="term" value="C:plasma membrane"/>
    <property type="evidence" value="ECO:0007669"/>
    <property type="project" value="UniProtKB-SubCell"/>
</dbReference>
<evidence type="ECO:0000256" key="9">
    <source>
        <dbReference type="ARBA" id="ARBA00022833"/>
    </source>
</evidence>
<dbReference type="CDD" id="cd06158">
    <property type="entry name" value="S2P-M50_like_1"/>
    <property type="match status" value="1"/>
</dbReference>
<reference evidence="14 15" key="1">
    <citation type="journal article" date="2011" name="J. Bacteriol.">
        <title>Genome sequence of 'Pedosphaera parvula' Ellin514, an aerobic Verrucomicrobial isolate from pasture soil.</title>
        <authorList>
            <person name="Kant R."/>
            <person name="van Passel M.W."/>
            <person name="Sangwan P."/>
            <person name="Palva A."/>
            <person name="Lucas S."/>
            <person name="Copeland A."/>
            <person name="Lapidus A."/>
            <person name="Glavina Del Rio T."/>
            <person name="Dalin E."/>
            <person name="Tice H."/>
            <person name="Bruce D."/>
            <person name="Goodwin L."/>
            <person name="Pitluck S."/>
            <person name="Chertkov O."/>
            <person name="Larimer F.W."/>
            <person name="Land M.L."/>
            <person name="Hauser L."/>
            <person name="Brettin T.S."/>
            <person name="Detter J.C."/>
            <person name="Han S."/>
            <person name="de Vos W.M."/>
            <person name="Janssen P.H."/>
            <person name="Smidt H."/>
        </authorList>
    </citation>
    <scope>NUCLEOTIDE SEQUENCE [LARGE SCALE GENOMIC DNA]</scope>
    <source>
        <strain evidence="14 15">Ellin514</strain>
    </source>
</reference>
<keyword evidence="12 13" id="KW-0472">Membrane</keyword>
<keyword evidence="15" id="KW-1185">Reference proteome</keyword>
<dbReference type="PANTHER" id="PTHR35864:SF1">
    <property type="entry name" value="ZINC METALLOPROTEASE YWHC-RELATED"/>
    <property type="match status" value="1"/>
</dbReference>
<accession>B9XQT0</accession>
<dbReference type="Proteomes" id="UP000003688">
    <property type="component" value="Unassembled WGS sequence"/>
</dbReference>
<evidence type="ECO:0000256" key="11">
    <source>
        <dbReference type="ARBA" id="ARBA00023049"/>
    </source>
</evidence>
<keyword evidence="10 13" id="KW-1133">Transmembrane helix</keyword>
<evidence type="ECO:0000256" key="4">
    <source>
        <dbReference type="ARBA" id="ARBA00022475"/>
    </source>
</evidence>
<evidence type="ECO:0000256" key="10">
    <source>
        <dbReference type="ARBA" id="ARBA00022989"/>
    </source>
</evidence>
<evidence type="ECO:0000256" key="6">
    <source>
        <dbReference type="ARBA" id="ARBA00022692"/>
    </source>
</evidence>
<keyword evidence="6 13" id="KW-0812">Transmembrane</keyword>
<evidence type="ECO:0000256" key="8">
    <source>
        <dbReference type="ARBA" id="ARBA00022801"/>
    </source>
</evidence>
<proteinExistence type="inferred from homology"/>
<feature type="transmembrane region" description="Helical" evidence="13">
    <location>
        <begin position="52"/>
        <end position="75"/>
    </location>
</feature>
<comment type="cofactor">
    <cofactor evidence="1">
        <name>Zn(2+)</name>
        <dbReference type="ChEBI" id="CHEBI:29105"/>
    </cofactor>
</comment>
<dbReference type="AlphaFoldDB" id="B9XQT0"/>
<dbReference type="OrthoDB" id="9800627at2"/>
<evidence type="ECO:0000256" key="2">
    <source>
        <dbReference type="ARBA" id="ARBA00004651"/>
    </source>
</evidence>
<evidence type="ECO:0000313" key="15">
    <source>
        <dbReference type="Proteomes" id="UP000003688"/>
    </source>
</evidence>
<evidence type="ECO:0000256" key="7">
    <source>
        <dbReference type="ARBA" id="ARBA00022723"/>
    </source>
</evidence>
<keyword evidence="4" id="KW-1003">Cell membrane</keyword>
<keyword evidence="9" id="KW-0862">Zinc</keyword>
<dbReference type="GO" id="GO:0046872">
    <property type="term" value="F:metal ion binding"/>
    <property type="evidence" value="ECO:0007669"/>
    <property type="project" value="UniProtKB-KW"/>
</dbReference>
<dbReference type="GO" id="GO:0008237">
    <property type="term" value="F:metallopeptidase activity"/>
    <property type="evidence" value="ECO:0007669"/>
    <property type="project" value="UniProtKB-KW"/>
</dbReference>
<comment type="subcellular location">
    <subcellularLocation>
        <location evidence="2">Cell membrane</location>
        <topology evidence="2">Multi-pass membrane protein</topology>
    </subcellularLocation>
</comment>
<keyword evidence="11" id="KW-0482">Metalloprotease</keyword>
<comment type="caution">
    <text evidence="14">The sequence shown here is derived from an EMBL/GenBank/DDBJ whole genome shotgun (WGS) entry which is preliminary data.</text>
</comment>
<dbReference type="InterPro" id="IPR052348">
    <property type="entry name" value="Metallopeptidase_M50B"/>
</dbReference>
<feature type="transmembrane region" description="Helical" evidence="13">
    <location>
        <begin position="170"/>
        <end position="189"/>
    </location>
</feature>
<evidence type="ECO:0000256" key="5">
    <source>
        <dbReference type="ARBA" id="ARBA00022670"/>
    </source>
</evidence>
<dbReference type="RefSeq" id="WP_007418165.1">
    <property type="nucleotide sequence ID" value="NZ_ABOX02000057.1"/>
</dbReference>
<dbReference type="GO" id="GO:0006508">
    <property type="term" value="P:proteolysis"/>
    <property type="evidence" value="ECO:0007669"/>
    <property type="project" value="UniProtKB-KW"/>
</dbReference>
<feature type="transmembrane region" description="Helical" evidence="13">
    <location>
        <begin position="123"/>
        <end position="141"/>
    </location>
</feature>
<evidence type="ECO:0000313" key="14">
    <source>
        <dbReference type="EMBL" id="EEF57787.1"/>
    </source>
</evidence>
<sequence>MGVFAIVLIGWIFSVCLHEFGHAWVAERGGDYTVREKGYLSMNPVHYADPLMSFILPIVFMALGGIGLPGGAVWINRSLLRSREWNTYVSLAGPLMNLILAIICAVLLKLVLIPHFIDNPATYAVAFLLQLQICSVLLNLIPIPPLDGFQAIEPYIPSEVDQHLRPVRQYGMFVLFIVLWYVPAANHALWGTVDWVMSLLGINGDLAWGGFQAFRQFLHF</sequence>